<dbReference type="Gene3D" id="1.10.287.1490">
    <property type="match status" value="1"/>
</dbReference>
<sequence>MFTCPLCNDNFSDGVKCFKCTVIYCFSCANITEVNYRKLGPARQAAVQCTSCKANQSQVEAVSSPGPQSSSSGATLDQVLQELRSGIDGINARLEQLPFIKNDIKNVKENLHNLETSIAGIKTVVEENTVKLADFEERIYTLENKPQPNSEYPQLQDEITKLTNELTAKDQMLRLNNIEIKGIPVKKNENLYEVVCKIGDLLGQHIDKTDINFVTRARSTTQASKPIIVGFLVRYKKQDFVASARLRKPGLTAQDLGFTGDMNKIYINDHLTKHNKQLLSKAKTLAREHNFNYVWVQNSRILTRKSETSPIIPINSESDLQKIK</sequence>
<evidence type="ECO:0000313" key="3">
    <source>
        <dbReference type="Proteomes" id="UP001549921"/>
    </source>
</evidence>
<dbReference type="EMBL" id="JBEDNZ010000003">
    <property type="protein sequence ID" value="KAL0849998.1"/>
    <property type="molecule type" value="Genomic_DNA"/>
</dbReference>
<comment type="caution">
    <text evidence="2">The sequence shown here is derived from an EMBL/GenBank/DDBJ whole genome shotgun (WGS) entry which is preliminary data.</text>
</comment>
<dbReference type="AlphaFoldDB" id="A0ABD0TL82"/>
<reference evidence="2 3" key="1">
    <citation type="submission" date="2024-06" db="EMBL/GenBank/DDBJ databases">
        <title>A chromosome-level genome assembly of beet webworm, Loxostege sticticalis.</title>
        <authorList>
            <person name="Zhang Y."/>
        </authorList>
    </citation>
    <scope>NUCLEOTIDE SEQUENCE [LARGE SCALE GENOMIC DNA]</scope>
    <source>
        <strain evidence="2">AQ028</strain>
        <tissue evidence="2">Male pupae</tissue>
    </source>
</reference>
<dbReference type="Pfam" id="PF25298">
    <property type="entry name" value="Baculo_FP_2nd"/>
    <property type="match status" value="1"/>
</dbReference>
<gene>
    <name evidence="2" type="ORF">ABMA28_011909</name>
</gene>
<dbReference type="InterPro" id="IPR057251">
    <property type="entry name" value="FP_C"/>
</dbReference>
<name>A0ABD0TL82_LOXSC</name>
<evidence type="ECO:0000313" key="2">
    <source>
        <dbReference type="EMBL" id="KAL0849998.1"/>
    </source>
</evidence>
<dbReference type="Proteomes" id="UP001549921">
    <property type="component" value="Unassembled WGS sequence"/>
</dbReference>
<protein>
    <recommendedName>
        <fullName evidence="1">FP protein C-terminal domain-containing protein</fullName>
    </recommendedName>
</protein>
<proteinExistence type="predicted"/>
<evidence type="ECO:0000259" key="1">
    <source>
        <dbReference type="Pfam" id="PF25298"/>
    </source>
</evidence>
<feature type="domain" description="FP protein C-terminal" evidence="1">
    <location>
        <begin position="272"/>
        <end position="324"/>
    </location>
</feature>
<accession>A0ABD0TL82</accession>
<organism evidence="2 3">
    <name type="scientific">Loxostege sticticalis</name>
    <name type="common">Beet webworm moth</name>
    <dbReference type="NCBI Taxonomy" id="481309"/>
    <lineage>
        <taxon>Eukaryota</taxon>
        <taxon>Metazoa</taxon>
        <taxon>Ecdysozoa</taxon>
        <taxon>Arthropoda</taxon>
        <taxon>Hexapoda</taxon>
        <taxon>Insecta</taxon>
        <taxon>Pterygota</taxon>
        <taxon>Neoptera</taxon>
        <taxon>Endopterygota</taxon>
        <taxon>Lepidoptera</taxon>
        <taxon>Glossata</taxon>
        <taxon>Ditrysia</taxon>
        <taxon>Pyraloidea</taxon>
        <taxon>Crambidae</taxon>
        <taxon>Pyraustinae</taxon>
        <taxon>Loxostege</taxon>
    </lineage>
</organism>